<reference evidence="1" key="1">
    <citation type="submission" date="2017-07" db="EMBL/GenBank/DDBJ databases">
        <authorList>
            <person name="Mikheyev A."/>
            <person name="Grau M."/>
        </authorList>
    </citation>
    <scope>NUCLEOTIDE SEQUENCE</scope>
    <source>
        <tissue evidence="1">Venom_gland</tissue>
    </source>
</reference>
<sequence length="101" mass="11611">MSKLTKIGTIGEKRHKSFLMRLGILLPDVDANEGYHTKELLFIPPVCYQFYRILVIARKTAMMDLNLRVAFQMANPSLSLQSFPPCSEWRRGRSDGKQIPK</sequence>
<accession>A0A2D4J1Q6</accession>
<name>A0A2D4J1Q6_MICLE</name>
<reference evidence="1" key="2">
    <citation type="submission" date="2017-11" db="EMBL/GenBank/DDBJ databases">
        <title>Coralsnake Venomics: Analyses of Venom Gland Transcriptomes and Proteomes of Six Brazilian Taxa.</title>
        <authorList>
            <person name="Aird S.D."/>
            <person name="Jorge da Silva N."/>
            <person name="Qiu L."/>
            <person name="Villar-Briones A."/>
            <person name="Aparecida-Saddi V."/>
            <person name="Campos-Telles M.P."/>
            <person name="Grau M."/>
            <person name="Mikheyev A.S."/>
        </authorList>
    </citation>
    <scope>NUCLEOTIDE SEQUENCE</scope>
    <source>
        <tissue evidence="1">Venom_gland</tissue>
    </source>
</reference>
<proteinExistence type="predicted"/>
<protein>
    <submittedName>
        <fullName evidence="1">Uncharacterized protein</fullName>
    </submittedName>
</protein>
<organism evidence="1">
    <name type="scientific">Micrurus lemniscatus lemniscatus</name>
    <dbReference type="NCBI Taxonomy" id="129467"/>
    <lineage>
        <taxon>Eukaryota</taxon>
        <taxon>Metazoa</taxon>
        <taxon>Chordata</taxon>
        <taxon>Craniata</taxon>
        <taxon>Vertebrata</taxon>
        <taxon>Euteleostomi</taxon>
        <taxon>Lepidosauria</taxon>
        <taxon>Squamata</taxon>
        <taxon>Bifurcata</taxon>
        <taxon>Unidentata</taxon>
        <taxon>Episquamata</taxon>
        <taxon>Toxicofera</taxon>
        <taxon>Serpentes</taxon>
        <taxon>Colubroidea</taxon>
        <taxon>Elapidae</taxon>
        <taxon>Elapinae</taxon>
        <taxon>Micrurus</taxon>
    </lineage>
</organism>
<dbReference type="AlphaFoldDB" id="A0A2D4J1Q6"/>
<dbReference type="EMBL" id="IACK01149341">
    <property type="protein sequence ID" value="LAA90399.1"/>
    <property type="molecule type" value="Transcribed_RNA"/>
</dbReference>
<evidence type="ECO:0000313" key="1">
    <source>
        <dbReference type="EMBL" id="LAA90399.1"/>
    </source>
</evidence>